<dbReference type="Proteomes" id="UP001235344">
    <property type="component" value="Chromosome"/>
</dbReference>
<dbReference type="RefSeq" id="WP_305497818.1">
    <property type="nucleotide sequence ID" value="NZ_CP131913.1"/>
</dbReference>
<evidence type="ECO:0000313" key="3">
    <source>
        <dbReference type="Proteomes" id="UP001235344"/>
    </source>
</evidence>
<reference evidence="2 3" key="1">
    <citation type="submission" date="2023-08" db="EMBL/GenBank/DDBJ databases">
        <title>Transcriptome Analysis of Halomonas alkalicola CICC 11012s to Identify the Genes Involved in Alkaline Tolerances.</title>
        <authorList>
            <person name="Zhai L."/>
        </authorList>
    </citation>
    <scope>NUCLEOTIDE SEQUENCE [LARGE SCALE GENOMIC DNA]</scope>
    <source>
        <strain evidence="2 3">CICC 11012s</strain>
    </source>
</reference>
<proteinExistence type="predicted"/>
<organism evidence="2 3">
    <name type="scientific">Halomonas alkalicola</name>
    <dbReference type="NCBI Taxonomy" id="1930622"/>
    <lineage>
        <taxon>Bacteria</taxon>
        <taxon>Pseudomonadati</taxon>
        <taxon>Pseudomonadota</taxon>
        <taxon>Gammaproteobacteria</taxon>
        <taxon>Oceanospirillales</taxon>
        <taxon>Halomonadaceae</taxon>
        <taxon>Halomonas</taxon>
    </lineage>
</organism>
<evidence type="ECO:0000313" key="2">
    <source>
        <dbReference type="EMBL" id="WLI71892.1"/>
    </source>
</evidence>
<feature type="domain" description="LysR substrate-binding" evidence="1">
    <location>
        <begin position="13"/>
        <end position="189"/>
    </location>
</feature>
<sequence>MLVVIWRDQSAGYATLSTSLHTQDLSLTLPGLMEGRIDFAIAVAKADQLPNEIAFEPLTELLSEPMAREGHPLLGATDWSQMAEARWVLNLAAGSSAQQLIDWLEAQGVSISQRVVKCDSPTLMVELMRRTDLIGFGPRFFVDDPLSGHGLACFGTLATFPAYTIGLLKLRGVPLHPGAERLAILFRRHISALNLSRRPSSQ</sequence>
<dbReference type="EMBL" id="CP131913">
    <property type="protein sequence ID" value="WLI71892.1"/>
    <property type="molecule type" value="Genomic_DNA"/>
</dbReference>
<accession>A0ABY9H129</accession>
<name>A0ABY9H129_9GAMM</name>
<gene>
    <name evidence="2" type="ORF">B6N23_08575</name>
</gene>
<keyword evidence="3" id="KW-1185">Reference proteome</keyword>
<dbReference type="InterPro" id="IPR050950">
    <property type="entry name" value="HTH-type_LysR_regulators"/>
</dbReference>
<dbReference type="SUPFAM" id="SSF53850">
    <property type="entry name" value="Periplasmic binding protein-like II"/>
    <property type="match status" value="1"/>
</dbReference>
<dbReference type="Pfam" id="PF03466">
    <property type="entry name" value="LysR_substrate"/>
    <property type="match status" value="1"/>
</dbReference>
<dbReference type="Gene3D" id="3.40.190.10">
    <property type="entry name" value="Periplasmic binding protein-like II"/>
    <property type="match status" value="1"/>
</dbReference>
<protein>
    <submittedName>
        <fullName evidence="2">LysR substrate-binding domain-containing protein</fullName>
    </submittedName>
</protein>
<dbReference type="InterPro" id="IPR005119">
    <property type="entry name" value="LysR_subst-bd"/>
</dbReference>
<evidence type="ECO:0000259" key="1">
    <source>
        <dbReference type="Pfam" id="PF03466"/>
    </source>
</evidence>
<dbReference type="PANTHER" id="PTHR30419">
    <property type="entry name" value="HTH-TYPE TRANSCRIPTIONAL REGULATOR YBHD"/>
    <property type="match status" value="1"/>
</dbReference>
<dbReference type="PANTHER" id="PTHR30419:SF30">
    <property type="entry name" value="LYSR FAMILY TRANSCRIPTIONAL REGULATOR"/>
    <property type="match status" value="1"/>
</dbReference>